<evidence type="ECO:0000313" key="4">
    <source>
        <dbReference type="EMBL" id="CAB4977599.1"/>
    </source>
</evidence>
<dbReference type="AlphaFoldDB" id="A0A6J6QMR7"/>
<dbReference type="PIRSF" id="PIRSF021308">
    <property type="entry name" value="UCP021308"/>
    <property type="match status" value="1"/>
</dbReference>
<feature type="domain" description="YdhG-like" evidence="1">
    <location>
        <begin position="15"/>
        <end position="112"/>
    </location>
</feature>
<dbReference type="EMBL" id="CAFBOD010000009">
    <property type="protein sequence ID" value="CAB4977599.1"/>
    <property type="molecule type" value="Genomic_DNA"/>
</dbReference>
<dbReference type="EMBL" id="CAFAAS010000007">
    <property type="protein sequence ID" value="CAB4806181.1"/>
    <property type="molecule type" value="Genomic_DNA"/>
</dbReference>
<dbReference type="Pfam" id="PF13376">
    <property type="entry name" value="OmdA"/>
    <property type="match status" value="1"/>
</dbReference>
<proteinExistence type="predicted"/>
<dbReference type="EMBL" id="CAFBRZ010000038">
    <property type="protein sequence ID" value="CAB5152853.1"/>
    <property type="molecule type" value="Genomic_DNA"/>
</dbReference>
<dbReference type="InterPro" id="IPR014922">
    <property type="entry name" value="YdhG-like"/>
</dbReference>
<dbReference type="SUPFAM" id="SSF159888">
    <property type="entry name" value="YdhG-like"/>
    <property type="match status" value="1"/>
</dbReference>
<evidence type="ECO:0000313" key="5">
    <source>
        <dbReference type="EMBL" id="CAB5152853.1"/>
    </source>
</evidence>
<reference evidence="2" key="1">
    <citation type="submission" date="2020-05" db="EMBL/GenBank/DDBJ databases">
        <authorList>
            <person name="Chiriac C."/>
            <person name="Salcher M."/>
            <person name="Ghai R."/>
            <person name="Kavagutti S V."/>
        </authorList>
    </citation>
    <scope>NUCLEOTIDE SEQUENCE</scope>
</reference>
<dbReference type="Gene3D" id="3.90.1150.200">
    <property type="match status" value="1"/>
</dbReference>
<protein>
    <submittedName>
        <fullName evidence="2">Unannotated protein</fullName>
    </submittedName>
</protein>
<dbReference type="Pfam" id="PF08818">
    <property type="entry name" value="DUF1801"/>
    <property type="match status" value="1"/>
</dbReference>
<evidence type="ECO:0000313" key="2">
    <source>
        <dbReference type="EMBL" id="CAB4710285.1"/>
    </source>
</evidence>
<gene>
    <name evidence="2" type="ORF">UFOPK2655_00700</name>
    <name evidence="3" type="ORF">UFOPK3077_00860</name>
    <name evidence="4" type="ORF">UFOPK3903_00943</name>
    <name evidence="5" type="ORF">UFOPK4444_00771</name>
</gene>
<organism evidence="2">
    <name type="scientific">freshwater metagenome</name>
    <dbReference type="NCBI Taxonomy" id="449393"/>
    <lineage>
        <taxon>unclassified sequences</taxon>
        <taxon>metagenomes</taxon>
        <taxon>ecological metagenomes</taxon>
    </lineage>
</organism>
<sequence>MNRKVDIYLKNVTKWRAEFEALRAIALDSGLTEDLKWGHPCYTLNNANVILLHGFKNYCAIAFFKGALLKDPKGLLIQQTENVQSGRQLRFTNVQEIVAKERLIKGYIAQAIEVEESGSKVEFKKAAEFETPKEVLVALKRIPGLSVAFNRLTPGRRHGYVLHFVAAKQAKTLEARVQRCAPKILKGEGLNDF</sequence>
<evidence type="ECO:0000259" key="1">
    <source>
        <dbReference type="Pfam" id="PF08818"/>
    </source>
</evidence>
<dbReference type="InterPro" id="IPR016786">
    <property type="entry name" value="YdeI_bac"/>
</dbReference>
<name>A0A6J6QMR7_9ZZZZ</name>
<accession>A0A6J6QMR7</accession>
<dbReference type="EMBL" id="CAEZYE010000030">
    <property type="protein sequence ID" value="CAB4710285.1"/>
    <property type="molecule type" value="Genomic_DNA"/>
</dbReference>
<evidence type="ECO:0000313" key="3">
    <source>
        <dbReference type="EMBL" id="CAB4806181.1"/>
    </source>
</evidence>